<dbReference type="Proteomes" id="UP001156670">
    <property type="component" value="Unassembled WGS sequence"/>
</dbReference>
<dbReference type="InterPro" id="IPR029044">
    <property type="entry name" value="Nucleotide-diphossugar_trans"/>
</dbReference>
<evidence type="ECO:0008006" key="3">
    <source>
        <dbReference type="Google" id="ProtNLM"/>
    </source>
</evidence>
<gene>
    <name evidence="1" type="ORF">GCM10007901_17210</name>
</gene>
<protein>
    <recommendedName>
        <fullName evidence="3">Glycosyl transferase</fullName>
    </recommendedName>
</protein>
<proteinExistence type="predicted"/>
<accession>A0ABQ5XM79</accession>
<keyword evidence="2" id="KW-1185">Reference proteome</keyword>
<dbReference type="SUPFAM" id="SSF53448">
    <property type="entry name" value="Nucleotide-diphospho-sugar transferases"/>
    <property type="match status" value="1"/>
</dbReference>
<dbReference type="EMBL" id="BSOB01000011">
    <property type="protein sequence ID" value="GLQ92770.1"/>
    <property type="molecule type" value="Genomic_DNA"/>
</dbReference>
<organism evidence="1 2">
    <name type="scientific">Dyella acidisoli</name>
    <dbReference type="NCBI Taxonomy" id="1867834"/>
    <lineage>
        <taxon>Bacteria</taxon>
        <taxon>Pseudomonadati</taxon>
        <taxon>Pseudomonadota</taxon>
        <taxon>Gammaproteobacteria</taxon>
        <taxon>Lysobacterales</taxon>
        <taxon>Rhodanobacteraceae</taxon>
        <taxon>Dyella</taxon>
    </lineage>
</organism>
<evidence type="ECO:0000313" key="2">
    <source>
        <dbReference type="Proteomes" id="UP001156670"/>
    </source>
</evidence>
<dbReference type="RefSeq" id="WP_284320511.1">
    <property type="nucleotide sequence ID" value="NZ_BSOB01000011.1"/>
</dbReference>
<dbReference type="Gene3D" id="3.90.550.10">
    <property type="entry name" value="Spore Coat Polysaccharide Biosynthesis Protein SpsA, Chain A"/>
    <property type="match status" value="1"/>
</dbReference>
<evidence type="ECO:0000313" key="1">
    <source>
        <dbReference type="EMBL" id="GLQ92770.1"/>
    </source>
</evidence>
<reference evidence="2" key="1">
    <citation type="journal article" date="2019" name="Int. J. Syst. Evol. Microbiol.">
        <title>The Global Catalogue of Microorganisms (GCM) 10K type strain sequencing project: providing services to taxonomists for standard genome sequencing and annotation.</title>
        <authorList>
            <consortium name="The Broad Institute Genomics Platform"/>
            <consortium name="The Broad Institute Genome Sequencing Center for Infectious Disease"/>
            <person name="Wu L."/>
            <person name="Ma J."/>
        </authorList>
    </citation>
    <scope>NUCLEOTIDE SEQUENCE [LARGE SCALE GENOMIC DNA]</scope>
    <source>
        <strain evidence="2">NBRC 111980</strain>
    </source>
</reference>
<sequence length="288" mass="32955">MRILIVTAADESYALLLRGLIRSLQQWQPYPYAALAVFDLGMAPDTRRWIEQHAKYVIEPGWDLPVNEQTRIQQPHARALTVRPFLPDYFPGYDIYHWIDADCWVQERYALDWYASAASRGALAVTPQVHHAYRHSQNSFVWRAERMHAYYGQKAAQQLSWASYVNAGVFALRADAPHWTRWCKAFETGLAASEGSVCCDQTALNYMLWTENTPVAPMPALCNWLCHLAIPSYDTKRKRFCEPVMPRTSLGILHLAADTKDVRLQIRDPEGVNQVGLCFPGQITETVR</sequence>
<comment type="caution">
    <text evidence="1">The sequence shown here is derived from an EMBL/GenBank/DDBJ whole genome shotgun (WGS) entry which is preliminary data.</text>
</comment>
<name>A0ABQ5XM79_9GAMM</name>